<sequence>MPKHNCSVLDDDDDDDRINFGKIFYPTVPSRAGYADNQFQSLIIPSVRVKEAIYCFNHKSILTALLYAMPTQRNTAPRPVHNHYRPKRNPLNKSQLELEEMITFRICTRFRPDTSTCRLQSTLAEKMKQAVSGINPSDSEEEQKRILNEERDSKVVFNTRFHLGEPFRPAFLCPKRKLRMQLNIEKETGQMKVQSLPRGDIFQRMMVRRPRKEEMSTEQDWPSVWPVARSFRSSVVPLPIRMGARRHPERRAPFKTEGNLELVKIPNFLHLTPAAIERHCNAIKKFCTKWPEKLEDNARHKFFPLTVSYCDYVHQGNSLRDMRSRVIIVQLKLSALHLDDHAVDKLIRLVGDRYNPENDMLTIVTDRCFTRKQNYDYAMYLLIALYNESFKVEDWEVKKAEDIRLISRTIDFKGSKMENDLQHLLSNMKEEKGNKTITMQKIDSKLEEFSKSWENYRNSKETFETVRNYAESIKKLLGISQSLDQSAP</sequence>
<dbReference type="PANTHER" id="PTHR13490:SF0">
    <property type="entry name" value="SMALL RIBOSOMAL SUBUNIT PROTEIN MS35"/>
    <property type="match status" value="1"/>
</dbReference>
<dbReference type="GO" id="GO:0032543">
    <property type="term" value="P:mitochondrial translation"/>
    <property type="evidence" value="ECO:0007669"/>
    <property type="project" value="InterPro"/>
</dbReference>
<dbReference type="WBParaSite" id="maker-PairedContig_4917-snap-gene-0.11-mRNA-1">
    <property type="protein sequence ID" value="maker-PairedContig_4917-snap-gene-0.11-mRNA-1"/>
    <property type="gene ID" value="maker-PairedContig_4917-snap-gene-0.11"/>
</dbReference>
<name>A0A1I8EUN6_WUCBA</name>
<accession>A0A1I8EUN6</accession>
<dbReference type="GO" id="GO:0005763">
    <property type="term" value="C:mitochondrial small ribosomal subunit"/>
    <property type="evidence" value="ECO:0007669"/>
    <property type="project" value="TreeGrafter"/>
</dbReference>
<dbReference type="Pfam" id="PF10213">
    <property type="entry name" value="MRP-S28"/>
    <property type="match status" value="1"/>
</dbReference>
<protein>
    <submittedName>
        <fullName evidence="2">MRP-S28 domain-containing protein</fullName>
    </submittedName>
</protein>
<reference evidence="2" key="1">
    <citation type="submission" date="2016-11" db="UniProtKB">
        <authorList>
            <consortium name="WormBaseParasite"/>
        </authorList>
    </citation>
    <scope>IDENTIFICATION</scope>
    <source>
        <strain evidence="2">pt0022</strain>
    </source>
</reference>
<dbReference type="AlphaFoldDB" id="A0A1I8EUN6"/>
<feature type="domain" description="Small ribosomal subunit protein mS35 mitochondrial conserved" evidence="1">
    <location>
        <begin position="308"/>
        <end position="417"/>
    </location>
</feature>
<dbReference type="PANTHER" id="PTHR13490">
    <property type="entry name" value="MITOCHONDRIAL 28S RIBOSOMAL PROTEIN S28"/>
    <property type="match status" value="1"/>
</dbReference>
<dbReference type="InterPro" id="IPR039848">
    <property type="entry name" value="Ribosomal_mS35_mt"/>
</dbReference>
<dbReference type="STRING" id="6293.A0A1I8EUN6"/>
<dbReference type="GO" id="GO:0003735">
    <property type="term" value="F:structural constituent of ribosome"/>
    <property type="evidence" value="ECO:0007669"/>
    <property type="project" value="InterPro"/>
</dbReference>
<evidence type="ECO:0000313" key="2">
    <source>
        <dbReference type="WBParaSite" id="maker-PairedContig_4917-snap-gene-0.11-mRNA-1"/>
    </source>
</evidence>
<organism evidence="2">
    <name type="scientific">Wuchereria bancrofti</name>
    <dbReference type="NCBI Taxonomy" id="6293"/>
    <lineage>
        <taxon>Eukaryota</taxon>
        <taxon>Metazoa</taxon>
        <taxon>Ecdysozoa</taxon>
        <taxon>Nematoda</taxon>
        <taxon>Chromadorea</taxon>
        <taxon>Rhabditida</taxon>
        <taxon>Spirurina</taxon>
        <taxon>Spiruromorpha</taxon>
        <taxon>Filarioidea</taxon>
        <taxon>Onchocercidae</taxon>
        <taxon>Wuchereria</taxon>
    </lineage>
</organism>
<evidence type="ECO:0000259" key="1">
    <source>
        <dbReference type="Pfam" id="PF10213"/>
    </source>
</evidence>
<dbReference type="InterPro" id="IPR019349">
    <property type="entry name" value="Ribosomal_mS35_mit"/>
</dbReference>
<proteinExistence type="predicted"/>